<dbReference type="GO" id="GO:0016740">
    <property type="term" value="F:transferase activity"/>
    <property type="evidence" value="ECO:0007669"/>
    <property type="project" value="UniProtKB-KW"/>
</dbReference>
<comment type="caution">
    <text evidence="1">The sequence shown here is derived from an EMBL/GenBank/DDBJ whole genome shotgun (WGS) entry which is preliminary data.</text>
</comment>
<proteinExistence type="predicted"/>
<gene>
    <name evidence="1" type="ORF">COB67_07250</name>
</gene>
<evidence type="ECO:0000313" key="2">
    <source>
        <dbReference type="Proteomes" id="UP000218113"/>
    </source>
</evidence>
<keyword evidence="1" id="KW-0808">Transferase</keyword>
<dbReference type="Proteomes" id="UP000218113">
    <property type="component" value="Unassembled WGS sequence"/>
</dbReference>
<dbReference type="Gene3D" id="3.90.550.10">
    <property type="entry name" value="Spore Coat Polysaccharide Biosynthesis Protein SpsA, Chain A"/>
    <property type="match status" value="1"/>
</dbReference>
<protein>
    <submittedName>
        <fullName evidence="1">Nucleotide-diphospho-sugar transferase</fullName>
    </submittedName>
</protein>
<dbReference type="EMBL" id="NVSR01000042">
    <property type="protein sequence ID" value="PCI28042.1"/>
    <property type="molecule type" value="Genomic_DNA"/>
</dbReference>
<evidence type="ECO:0000313" key="1">
    <source>
        <dbReference type="EMBL" id="PCI28042.1"/>
    </source>
</evidence>
<name>A0A2A4T3H7_9DELT</name>
<accession>A0A2A4T3H7</accession>
<organism evidence="1 2">
    <name type="scientific">SAR324 cluster bacterium</name>
    <dbReference type="NCBI Taxonomy" id="2024889"/>
    <lineage>
        <taxon>Bacteria</taxon>
        <taxon>Deltaproteobacteria</taxon>
        <taxon>SAR324 cluster</taxon>
    </lineage>
</organism>
<dbReference type="InterPro" id="IPR029044">
    <property type="entry name" value="Nucleotide-diphossugar_trans"/>
</dbReference>
<reference evidence="2" key="1">
    <citation type="submission" date="2017-08" db="EMBL/GenBank/DDBJ databases">
        <title>A dynamic microbial community with high functional redundancy inhabits the cold, oxic subseafloor aquifer.</title>
        <authorList>
            <person name="Tully B.J."/>
            <person name="Wheat C.G."/>
            <person name="Glazer B.T."/>
            <person name="Huber J.A."/>
        </authorList>
    </citation>
    <scope>NUCLEOTIDE SEQUENCE [LARGE SCALE GENOMIC DNA]</scope>
</reference>
<sequence>MCIEKFTPPHPLNTAVLFLVFNRLDTTKQVFEAIRQVEPPRLYIAADGAREAKEGEEQKVKEVRNYITSNIDWECEVKTLFREQNLGCKLAVSGSIDWFFENEEMGIILEDDCLPSKSFFWFCEELLKRYKDDMRIWHIAGNNFHFGWNRDEDYSYYFSYYGSIWGWASWKNRWSHYDVKMKNYDEIKSKNYLWDVFGNQAEADFRISNFDEIKNGKNTWDFQWAYTRFINSGLSIVPEVNLVRNLGFGEDATHTHSKNDRRANMNADNVHFPLKHQAFIIRDKKSDDKFFNEFVKSNHNIFKKIAKKVLRK</sequence>
<dbReference type="AlphaFoldDB" id="A0A2A4T3H7"/>
<dbReference type="SUPFAM" id="SSF53448">
    <property type="entry name" value="Nucleotide-diphospho-sugar transferases"/>
    <property type="match status" value="1"/>
</dbReference>